<protein>
    <submittedName>
        <fullName evidence="2">Gag_pre-integrs domain-containing protein</fullName>
    </submittedName>
</protein>
<reference evidence="2" key="1">
    <citation type="submission" date="2019-08" db="EMBL/GenBank/DDBJ databases">
        <authorList>
            <person name="Liu F."/>
        </authorList>
    </citation>
    <scope>NUCLEOTIDE SEQUENCE [LARGE SCALE GENOMIC DNA]</scope>
    <source>
        <strain evidence="2">PA1801</strain>
        <tissue evidence="2">Leaf</tissue>
    </source>
</reference>
<dbReference type="Pfam" id="PF13976">
    <property type="entry name" value="gag_pre-integrs"/>
    <property type="match status" value="1"/>
</dbReference>
<sequence>MLVTCATAITEEQPKSSPCRDEKNPNVVTTRCDFPSIGSDSTRLWHMRLGHMSEKGMTVLCNRGLLKNTEVGTLGFYEHCVFEKQT</sequence>
<dbReference type="InterPro" id="IPR025724">
    <property type="entry name" value="GAG-pre-integrase_dom"/>
</dbReference>
<evidence type="ECO:0000259" key="1">
    <source>
        <dbReference type="Pfam" id="PF13976"/>
    </source>
</evidence>
<dbReference type="EMBL" id="SMMG02000009">
    <property type="protein sequence ID" value="KAA3463266.1"/>
    <property type="molecule type" value="Genomic_DNA"/>
</dbReference>
<organism evidence="2 3">
    <name type="scientific">Gossypium australe</name>
    <dbReference type="NCBI Taxonomy" id="47621"/>
    <lineage>
        <taxon>Eukaryota</taxon>
        <taxon>Viridiplantae</taxon>
        <taxon>Streptophyta</taxon>
        <taxon>Embryophyta</taxon>
        <taxon>Tracheophyta</taxon>
        <taxon>Spermatophyta</taxon>
        <taxon>Magnoliopsida</taxon>
        <taxon>eudicotyledons</taxon>
        <taxon>Gunneridae</taxon>
        <taxon>Pentapetalae</taxon>
        <taxon>rosids</taxon>
        <taxon>malvids</taxon>
        <taxon>Malvales</taxon>
        <taxon>Malvaceae</taxon>
        <taxon>Malvoideae</taxon>
        <taxon>Gossypium</taxon>
    </lineage>
</organism>
<dbReference type="AlphaFoldDB" id="A0A5B6V255"/>
<evidence type="ECO:0000313" key="3">
    <source>
        <dbReference type="Proteomes" id="UP000325315"/>
    </source>
</evidence>
<name>A0A5B6V255_9ROSI</name>
<dbReference type="OrthoDB" id="1724297at2759"/>
<proteinExistence type="predicted"/>
<comment type="caution">
    <text evidence="2">The sequence shown here is derived from an EMBL/GenBank/DDBJ whole genome shotgun (WGS) entry which is preliminary data.</text>
</comment>
<gene>
    <name evidence="2" type="ORF">EPI10_029679</name>
</gene>
<evidence type="ECO:0000313" key="2">
    <source>
        <dbReference type="EMBL" id="KAA3463266.1"/>
    </source>
</evidence>
<feature type="domain" description="GAG-pre-integrase" evidence="1">
    <location>
        <begin position="36"/>
        <end position="85"/>
    </location>
</feature>
<keyword evidence="3" id="KW-1185">Reference proteome</keyword>
<accession>A0A5B6V255</accession>
<dbReference type="Proteomes" id="UP000325315">
    <property type="component" value="Unassembled WGS sequence"/>
</dbReference>